<dbReference type="Pfam" id="PF00583">
    <property type="entry name" value="Acetyltransf_1"/>
    <property type="match status" value="1"/>
</dbReference>
<dbReference type="SUPFAM" id="SSF55729">
    <property type="entry name" value="Acyl-CoA N-acyltransferases (Nat)"/>
    <property type="match status" value="1"/>
</dbReference>
<protein>
    <submittedName>
        <fullName evidence="4">GNAT family N-acetyltransferase</fullName>
    </submittedName>
</protein>
<dbReference type="CDD" id="cd04301">
    <property type="entry name" value="NAT_SF"/>
    <property type="match status" value="1"/>
</dbReference>
<dbReference type="PANTHER" id="PTHR43877">
    <property type="entry name" value="AMINOALKYLPHOSPHONATE N-ACETYLTRANSFERASE-RELATED-RELATED"/>
    <property type="match status" value="1"/>
</dbReference>
<evidence type="ECO:0000259" key="3">
    <source>
        <dbReference type="PROSITE" id="PS51186"/>
    </source>
</evidence>
<evidence type="ECO:0000313" key="4">
    <source>
        <dbReference type="EMBL" id="MCL1045029.1"/>
    </source>
</evidence>
<reference evidence="4 5" key="1">
    <citation type="submission" date="2022-01" db="EMBL/GenBank/DDBJ databases">
        <title>Whole genome-based taxonomy of the Shewanellaceae.</title>
        <authorList>
            <person name="Martin-Rodriguez A.J."/>
        </authorList>
    </citation>
    <scope>NUCLEOTIDE SEQUENCE [LARGE SCALE GENOMIC DNA]</scope>
    <source>
        <strain evidence="4 5">DSM 24955</strain>
    </source>
</reference>
<dbReference type="EMBL" id="JAKIKU010000003">
    <property type="protein sequence ID" value="MCL1045029.1"/>
    <property type="molecule type" value="Genomic_DNA"/>
</dbReference>
<comment type="caution">
    <text evidence="4">The sequence shown here is derived from an EMBL/GenBank/DDBJ whole genome shotgun (WGS) entry which is preliminary data.</text>
</comment>
<evidence type="ECO:0000256" key="1">
    <source>
        <dbReference type="ARBA" id="ARBA00022679"/>
    </source>
</evidence>
<gene>
    <name evidence="4" type="ORF">L2737_06750</name>
</gene>
<proteinExistence type="predicted"/>
<name>A0ABT0KN49_9GAMM</name>
<keyword evidence="1" id="KW-0808">Transferase</keyword>
<keyword evidence="2" id="KW-0012">Acyltransferase</keyword>
<dbReference type="PROSITE" id="PS51186">
    <property type="entry name" value="GNAT"/>
    <property type="match status" value="1"/>
</dbReference>
<accession>A0ABT0KN49</accession>
<feature type="domain" description="N-acetyltransferase" evidence="3">
    <location>
        <begin position="4"/>
        <end position="164"/>
    </location>
</feature>
<keyword evidence="5" id="KW-1185">Reference proteome</keyword>
<evidence type="ECO:0000313" key="5">
    <source>
        <dbReference type="Proteomes" id="UP001202134"/>
    </source>
</evidence>
<dbReference type="InterPro" id="IPR000182">
    <property type="entry name" value="GNAT_dom"/>
</dbReference>
<dbReference type="Proteomes" id="UP001202134">
    <property type="component" value="Unassembled WGS sequence"/>
</dbReference>
<organism evidence="4 5">
    <name type="scientific">Shewanella electrodiphila</name>
    <dbReference type="NCBI Taxonomy" id="934143"/>
    <lineage>
        <taxon>Bacteria</taxon>
        <taxon>Pseudomonadati</taxon>
        <taxon>Pseudomonadota</taxon>
        <taxon>Gammaproteobacteria</taxon>
        <taxon>Alteromonadales</taxon>
        <taxon>Shewanellaceae</taxon>
        <taxon>Shewanella</taxon>
    </lineage>
</organism>
<dbReference type="InterPro" id="IPR050832">
    <property type="entry name" value="Bact_Acetyltransf"/>
</dbReference>
<dbReference type="Gene3D" id="3.40.630.30">
    <property type="match status" value="1"/>
</dbReference>
<sequence>MKNLFLRKATSADKADLLSLEQKVVEAERPFNPSIKPINAAYYDLNHLLSGDDSNLIVAEINGVIIGTGYGQIRESKQSLEHTTHTYLGFMYVESEYRGLGINKMIIDNLIDWSKSRGVFDLYLDVYDANDAAIRAYEKVGFTKSLVEMKINLTNTVELVSSYPQ</sequence>
<dbReference type="InterPro" id="IPR016181">
    <property type="entry name" value="Acyl_CoA_acyltransferase"/>
</dbReference>
<evidence type="ECO:0000256" key="2">
    <source>
        <dbReference type="ARBA" id="ARBA00023315"/>
    </source>
</evidence>
<dbReference type="RefSeq" id="WP_248955225.1">
    <property type="nucleotide sequence ID" value="NZ_JAKIKU010000003.1"/>
</dbReference>